<reference evidence="1 2" key="1">
    <citation type="journal article" date="2002" name="Nature">
        <title>Genome sequence and comparative analysis of the model rodent malaria parasite Plasmodium yoelii yoelii.</title>
        <authorList>
            <person name="Carlton J.M."/>
            <person name="Angiuoli S.V."/>
            <person name="Suh B.B."/>
            <person name="Kooij T.W."/>
            <person name="Pertea M."/>
            <person name="Silva J.C."/>
            <person name="Ermolaeva M.D."/>
            <person name="Allen J.E."/>
            <person name="Selengut J.D."/>
            <person name="Koo H.L."/>
            <person name="Peterson J.D."/>
            <person name="Pop M."/>
            <person name="Kosack D.S."/>
            <person name="Shumway M.F."/>
            <person name="Bidwell S.L."/>
            <person name="Shallom S.J."/>
            <person name="van Aken S.E."/>
            <person name="Riedmuller S.B."/>
            <person name="Feldblyum T.V."/>
            <person name="Cho J.K."/>
            <person name="Quackenbush J."/>
            <person name="Sedegah M."/>
            <person name="Shoaibi A."/>
            <person name="Cummings L.M."/>
            <person name="Florens L."/>
            <person name="Yates J.R."/>
            <person name="Raine J.D."/>
            <person name="Sinden R.E."/>
            <person name="Harris M.A."/>
            <person name="Cunningham D.A."/>
            <person name="Preiser P.R."/>
            <person name="Bergman L.W."/>
            <person name="Vaidya A.B."/>
            <person name="van Lin L.H."/>
            <person name="Janse C.J."/>
            <person name="Waters A.P."/>
            <person name="Smith H.O."/>
            <person name="White O.R."/>
            <person name="Salzberg S.L."/>
            <person name="Venter J.C."/>
            <person name="Fraser C.M."/>
            <person name="Hoffman S.L."/>
            <person name="Gardner M.J."/>
            <person name="Carucci D.J."/>
        </authorList>
    </citation>
    <scope>NUCLEOTIDE SEQUENCE [LARGE SCALE GENOMIC DNA]</scope>
    <source>
        <strain evidence="1 2">17XNL</strain>
    </source>
</reference>
<dbReference type="AlphaFoldDB" id="Q7RA19"/>
<accession>Q7RA19</accession>
<protein>
    <submittedName>
        <fullName evidence="1">Uncharacterized protein</fullName>
    </submittedName>
</protein>
<evidence type="ECO:0000313" key="2">
    <source>
        <dbReference type="Proteomes" id="UP000008553"/>
    </source>
</evidence>
<name>Q7RA19_PLAYO</name>
<dbReference type="PaxDb" id="73239-Q7RA19"/>
<sequence length="32" mass="3709">SQNIKKKKKSSHIYLVPFIQGVICISRNKTSY</sequence>
<feature type="non-terminal residue" evidence="1">
    <location>
        <position position="1"/>
    </location>
</feature>
<proteinExistence type="predicted"/>
<comment type="caution">
    <text evidence="1">The sequence shown here is derived from an EMBL/GenBank/DDBJ whole genome shotgun (WGS) entry which is preliminary data.</text>
</comment>
<gene>
    <name evidence="1" type="ORF">PY06689</name>
</gene>
<keyword evidence="2" id="KW-1185">Reference proteome</keyword>
<organism evidence="1 2">
    <name type="scientific">Plasmodium yoelii yoelii</name>
    <dbReference type="NCBI Taxonomy" id="73239"/>
    <lineage>
        <taxon>Eukaryota</taxon>
        <taxon>Sar</taxon>
        <taxon>Alveolata</taxon>
        <taxon>Apicomplexa</taxon>
        <taxon>Aconoidasida</taxon>
        <taxon>Haemosporida</taxon>
        <taxon>Plasmodiidae</taxon>
        <taxon>Plasmodium</taxon>
        <taxon>Plasmodium (Vinckeia)</taxon>
    </lineage>
</organism>
<dbReference type="EMBL" id="AABL01002300">
    <property type="protein sequence ID" value="EAA18948.1"/>
    <property type="molecule type" value="Genomic_DNA"/>
</dbReference>
<dbReference type="InParanoid" id="Q7RA19"/>
<evidence type="ECO:0000313" key="1">
    <source>
        <dbReference type="EMBL" id="EAA18948.1"/>
    </source>
</evidence>
<dbReference type="Proteomes" id="UP000008553">
    <property type="component" value="Unassembled WGS sequence"/>
</dbReference>